<proteinExistence type="predicted"/>
<dbReference type="OrthoDB" id="2441347at2759"/>
<organism evidence="2 3">
    <name type="scientific">Tuber magnatum</name>
    <name type="common">white Piedmont truffle</name>
    <dbReference type="NCBI Taxonomy" id="42249"/>
    <lineage>
        <taxon>Eukaryota</taxon>
        <taxon>Fungi</taxon>
        <taxon>Dikarya</taxon>
        <taxon>Ascomycota</taxon>
        <taxon>Pezizomycotina</taxon>
        <taxon>Pezizomycetes</taxon>
        <taxon>Pezizales</taxon>
        <taxon>Tuberaceae</taxon>
        <taxon>Tuber</taxon>
    </lineage>
</organism>
<protein>
    <recommendedName>
        <fullName evidence="4">DDE-1 domain-containing protein</fullName>
    </recommendedName>
</protein>
<comment type="caution">
    <text evidence="2">The sequence shown here is derived from an EMBL/GenBank/DDBJ whole genome shotgun (WGS) entry which is preliminary data.</text>
</comment>
<name>A0A317SG99_9PEZI</name>
<dbReference type="Proteomes" id="UP000246991">
    <property type="component" value="Unassembled WGS sequence"/>
</dbReference>
<dbReference type="EMBL" id="PYWC01000080">
    <property type="protein sequence ID" value="PWW73392.1"/>
    <property type="molecule type" value="Genomic_DNA"/>
</dbReference>
<keyword evidence="3" id="KW-1185">Reference proteome</keyword>
<keyword evidence="1" id="KW-0732">Signal</keyword>
<feature type="chain" id="PRO_5016343991" description="DDE-1 domain-containing protein" evidence="1">
    <location>
        <begin position="21"/>
        <end position="62"/>
    </location>
</feature>
<evidence type="ECO:0008006" key="4">
    <source>
        <dbReference type="Google" id="ProtNLM"/>
    </source>
</evidence>
<feature type="non-terminal residue" evidence="2">
    <location>
        <position position="1"/>
    </location>
</feature>
<feature type="signal peptide" evidence="1">
    <location>
        <begin position="1"/>
        <end position="20"/>
    </location>
</feature>
<gene>
    <name evidence="2" type="ORF">C7212DRAFT_221933</name>
</gene>
<evidence type="ECO:0000313" key="2">
    <source>
        <dbReference type="EMBL" id="PWW73392.1"/>
    </source>
</evidence>
<evidence type="ECO:0000256" key="1">
    <source>
        <dbReference type="SAM" id="SignalP"/>
    </source>
</evidence>
<accession>A0A317SG99</accession>
<evidence type="ECO:0000313" key="3">
    <source>
        <dbReference type="Proteomes" id="UP000246991"/>
    </source>
</evidence>
<sequence>KINILQAIYLIASAWDSVTADIIRNCWMRVKITIPPPASQVNFDENLTESFISAQLQGFLEA</sequence>
<dbReference type="AlphaFoldDB" id="A0A317SG99"/>
<reference evidence="2 3" key="1">
    <citation type="submission" date="2018-03" db="EMBL/GenBank/DDBJ databases">
        <title>Genomes of Pezizomycetes fungi and the evolution of truffles.</title>
        <authorList>
            <person name="Murat C."/>
            <person name="Payen T."/>
            <person name="Noel B."/>
            <person name="Kuo A."/>
            <person name="Martin F.M."/>
        </authorList>
    </citation>
    <scope>NUCLEOTIDE SEQUENCE [LARGE SCALE GENOMIC DNA]</scope>
    <source>
        <strain evidence="2">091103-1</strain>
    </source>
</reference>